<sequence length="166" mass="17971">METDEGTFPLSPEQARAALADTDHIRTSVSAISATPWPLWFVTAITAMLFVTPIALGGVMAEPGDWLMPQWVWLTGLLSAEAVFYALFAVAAKRWRETTGVALRFDVLPKAATLPLCVVLPVIVVGSGFVFRETGEPLWLYAASALGAALSIGFHLWFVRLHGKTA</sequence>
<dbReference type="Proteomes" id="UP000466345">
    <property type="component" value="Unassembled WGS sequence"/>
</dbReference>
<name>A0A7K0CCX1_9ACTN</name>
<feature type="transmembrane region" description="Helical" evidence="1">
    <location>
        <begin position="138"/>
        <end position="158"/>
    </location>
</feature>
<feature type="transmembrane region" description="Helical" evidence="1">
    <location>
        <begin position="71"/>
        <end position="92"/>
    </location>
</feature>
<accession>A0A7K0CCX1</accession>
<keyword evidence="3" id="KW-1185">Reference proteome</keyword>
<evidence type="ECO:0000256" key="1">
    <source>
        <dbReference type="SAM" id="Phobius"/>
    </source>
</evidence>
<reference evidence="2 3" key="1">
    <citation type="submission" date="2019-10" db="EMBL/GenBank/DDBJ databases">
        <title>Streptomyces smaragdinus sp. nov. and Streptomyces fabii sp. nov., isolated from the gut of fungus growing-termite Macrotermes natalensis.</title>
        <authorList>
            <person name="Schwitalla J."/>
            <person name="Benndorf R."/>
            <person name="Martin K."/>
            <person name="De Beer W."/>
            <person name="Kaster A.-K."/>
            <person name="Vollmers J."/>
            <person name="Poulsen M."/>
            <person name="Beemelmanns C."/>
        </authorList>
    </citation>
    <scope>NUCLEOTIDE SEQUENCE [LARGE SCALE GENOMIC DNA]</scope>
    <source>
        <strain evidence="2 3">RB5</strain>
    </source>
</reference>
<dbReference type="EMBL" id="WEGJ01000003">
    <property type="protein sequence ID" value="MQY11193.1"/>
    <property type="molecule type" value="Genomic_DNA"/>
</dbReference>
<comment type="caution">
    <text evidence="2">The sequence shown here is derived from an EMBL/GenBank/DDBJ whole genome shotgun (WGS) entry which is preliminary data.</text>
</comment>
<evidence type="ECO:0000313" key="3">
    <source>
        <dbReference type="Proteomes" id="UP000466345"/>
    </source>
</evidence>
<proteinExistence type="predicted"/>
<organism evidence="2 3">
    <name type="scientific">Streptomyces smaragdinus</name>
    <dbReference type="NCBI Taxonomy" id="2585196"/>
    <lineage>
        <taxon>Bacteria</taxon>
        <taxon>Bacillati</taxon>
        <taxon>Actinomycetota</taxon>
        <taxon>Actinomycetes</taxon>
        <taxon>Kitasatosporales</taxon>
        <taxon>Streptomycetaceae</taxon>
        <taxon>Streptomyces</taxon>
    </lineage>
</organism>
<keyword evidence="1" id="KW-0472">Membrane</keyword>
<gene>
    <name evidence="2" type="ORF">SRB5_13070</name>
</gene>
<protein>
    <submittedName>
        <fullName evidence="2">Uncharacterized protein</fullName>
    </submittedName>
</protein>
<feature type="transmembrane region" description="Helical" evidence="1">
    <location>
        <begin position="112"/>
        <end position="131"/>
    </location>
</feature>
<dbReference type="AlphaFoldDB" id="A0A7K0CCX1"/>
<dbReference type="OrthoDB" id="4186635at2"/>
<evidence type="ECO:0000313" key="2">
    <source>
        <dbReference type="EMBL" id="MQY11193.1"/>
    </source>
</evidence>
<keyword evidence="1" id="KW-1133">Transmembrane helix</keyword>
<keyword evidence="1" id="KW-0812">Transmembrane</keyword>
<feature type="transmembrane region" description="Helical" evidence="1">
    <location>
        <begin position="37"/>
        <end position="59"/>
    </location>
</feature>
<dbReference type="RefSeq" id="WP_153450501.1">
    <property type="nucleotide sequence ID" value="NZ_WEGJ01000003.1"/>
</dbReference>